<comment type="caution">
    <text evidence="1">The sequence shown here is derived from an EMBL/GenBank/DDBJ whole genome shotgun (WGS) entry which is preliminary data.</text>
</comment>
<evidence type="ECO:0000313" key="2">
    <source>
        <dbReference type="Proteomes" id="UP001200557"/>
    </source>
</evidence>
<evidence type="ECO:0000313" key="1">
    <source>
        <dbReference type="EMBL" id="MCF2870204.1"/>
    </source>
</evidence>
<dbReference type="Proteomes" id="UP001200557">
    <property type="component" value="Unassembled WGS sequence"/>
</dbReference>
<organism evidence="1 2">
    <name type="scientific">Octadecabacter dasysiphoniae</name>
    <dbReference type="NCBI Taxonomy" id="2909341"/>
    <lineage>
        <taxon>Bacteria</taxon>
        <taxon>Pseudomonadati</taxon>
        <taxon>Pseudomonadota</taxon>
        <taxon>Alphaproteobacteria</taxon>
        <taxon>Rhodobacterales</taxon>
        <taxon>Roseobacteraceae</taxon>
        <taxon>Octadecabacter</taxon>
    </lineage>
</organism>
<proteinExistence type="predicted"/>
<protein>
    <submittedName>
        <fullName evidence="1">Uncharacterized protein</fullName>
    </submittedName>
</protein>
<sequence length="99" mass="10803">MASNLSFAAVAKVLIVRKSAMRNEADLIVGVANGGFSYAEIVAIRIRVEIRRLPRVRKIITPLAPADIQLIAYMGCARGVESCRANAVQDLVERTFCRG</sequence>
<keyword evidence="2" id="KW-1185">Reference proteome</keyword>
<name>A0ABS9CTN0_9RHOB</name>
<dbReference type="EMBL" id="JAKGAQ010000001">
    <property type="protein sequence ID" value="MCF2870204.1"/>
    <property type="molecule type" value="Genomic_DNA"/>
</dbReference>
<dbReference type="RefSeq" id="WP_235224316.1">
    <property type="nucleotide sequence ID" value="NZ_JAKGAQ010000001.1"/>
</dbReference>
<gene>
    <name evidence="1" type="ORF">L0664_03920</name>
</gene>
<reference evidence="1 2" key="1">
    <citation type="submission" date="2022-01" db="EMBL/GenBank/DDBJ databases">
        <title>Octadecabacter sp. nov., isolated from a marine alga.</title>
        <authorList>
            <person name="Jin M.S."/>
            <person name="Kim H.M."/>
            <person name="Han D.M."/>
            <person name="Jung J.J."/>
            <person name="Jeon C.O."/>
        </authorList>
    </citation>
    <scope>NUCLEOTIDE SEQUENCE [LARGE SCALE GENOMIC DNA]</scope>
    <source>
        <strain evidence="1 2">G9-8</strain>
    </source>
</reference>
<accession>A0ABS9CTN0</accession>